<dbReference type="CDD" id="cd14809">
    <property type="entry name" value="bZIP_AUREO-like"/>
    <property type="match status" value="1"/>
</dbReference>
<feature type="compositionally biased region" description="Basic and acidic residues" evidence="5">
    <location>
        <begin position="72"/>
        <end position="85"/>
    </location>
</feature>
<dbReference type="PROSITE" id="PS50217">
    <property type="entry name" value="BZIP"/>
    <property type="match status" value="1"/>
</dbReference>
<accession>A0A7S2URI2</accession>
<dbReference type="Gene3D" id="3.30.450.20">
    <property type="entry name" value="PAS domain"/>
    <property type="match status" value="1"/>
</dbReference>
<feature type="domain" description="PAS" evidence="6">
    <location>
        <begin position="437"/>
        <end position="486"/>
    </location>
</feature>
<dbReference type="Pfam" id="PF00170">
    <property type="entry name" value="bZIP_1"/>
    <property type="match status" value="1"/>
</dbReference>
<evidence type="ECO:0000313" key="8">
    <source>
        <dbReference type="EMBL" id="CAD9825691.1"/>
    </source>
</evidence>
<evidence type="ECO:0000256" key="3">
    <source>
        <dbReference type="ARBA" id="ARBA00022991"/>
    </source>
</evidence>
<feature type="compositionally biased region" description="Pro residues" evidence="5">
    <location>
        <begin position="220"/>
        <end position="229"/>
    </location>
</feature>
<evidence type="ECO:0000259" key="7">
    <source>
        <dbReference type="PROSITE" id="PS50217"/>
    </source>
</evidence>
<gene>
    <name evidence="8" type="ORF">ASEP1449_LOCUS17525</name>
</gene>
<name>A0A7S2URI2_9STRA</name>
<dbReference type="GO" id="GO:0003700">
    <property type="term" value="F:DNA-binding transcription factor activity"/>
    <property type="evidence" value="ECO:0007669"/>
    <property type="project" value="InterPro"/>
</dbReference>
<dbReference type="NCBIfam" id="TIGR00229">
    <property type="entry name" value="sensory_box"/>
    <property type="match status" value="1"/>
</dbReference>
<evidence type="ECO:0000256" key="1">
    <source>
        <dbReference type="ARBA" id="ARBA00022630"/>
    </source>
</evidence>
<dbReference type="SUPFAM" id="SSF55785">
    <property type="entry name" value="PYP-like sensor domain (PAS domain)"/>
    <property type="match status" value="1"/>
</dbReference>
<feature type="compositionally biased region" description="Polar residues" evidence="5">
    <location>
        <begin position="87"/>
        <end position="106"/>
    </location>
</feature>
<dbReference type="InterPro" id="IPR004827">
    <property type="entry name" value="bZIP"/>
</dbReference>
<feature type="coiled-coil region" evidence="4">
    <location>
        <begin position="342"/>
        <end position="369"/>
    </location>
</feature>
<feature type="compositionally biased region" description="Low complexity" evidence="5">
    <location>
        <begin position="175"/>
        <end position="187"/>
    </location>
</feature>
<feature type="region of interest" description="Disordered" evidence="5">
    <location>
        <begin position="175"/>
        <end position="236"/>
    </location>
</feature>
<feature type="domain" description="BZIP" evidence="7">
    <location>
        <begin position="324"/>
        <end position="367"/>
    </location>
</feature>
<feature type="region of interest" description="Disordered" evidence="5">
    <location>
        <begin position="64"/>
        <end position="106"/>
    </location>
</feature>
<sequence>MSDNDANVANAGGQKLLFAPRGNQYNEDFDISEVFADYFTTEFEDPLNAYTSSMANFSGGAASVALGQQQQQHEEEQQKNHHEQQQYDSTIQSNTGPQNNFPLATAPATTTNSAVILPTGRGIKTAWHTGAMPSLASSGTYQQSQGPQSFAPLGKKPKFVQEATTTSSLSTLPLAVPQQSQQQQTSTALPTGGSALSGRLGFTMTPGGQVNIPHRVQQQNPPPTAPPPSSSTSLAPVPVMSLPVGVGIRLGGIGGVVNPGQTTTGGGMQMTHTQWNNAPGGSKLAHVQHAPTPTQYNPVTGQYNMQWPGMPGGYGNESEVGMSETAIAERRQRNREHAKRSRVRKKFMLESLQEQVRALQKENVELRMIVQEKIPHHAQQIIDVCCTKSPLFEDDPQKGGTGDAKTPVELVNSDFSLITSLTSGQQNFVLSDPRLPDNPIVYASQGFYDLTGYSREQVLGRNCRFLQGPGTDPRSVDVIRTAIANGTDCTVCLLNYKADGTPFWNQFFIAALRDSENCIVNYVGVQCHVEPEAGASALEEKVNAVMPLQIKNGGDEEDE</sequence>
<dbReference type="Pfam" id="PF13426">
    <property type="entry name" value="PAS_9"/>
    <property type="match status" value="1"/>
</dbReference>
<dbReference type="CDD" id="cd00130">
    <property type="entry name" value="PAS"/>
    <property type="match status" value="1"/>
</dbReference>
<evidence type="ECO:0000256" key="5">
    <source>
        <dbReference type="SAM" id="MobiDB-lite"/>
    </source>
</evidence>
<dbReference type="PROSITE" id="PS50112">
    <property type="entry name" value="PAS"/>
    <property type="match status" value="1"/>
</dbReference>
<dbReference type="PANTHER" id="PTHR47429">
    <property type="entry name" value="PROTEIN TWIN LOV 1"/>
    <property type="match status" value="1"/>
</dbReference>
<evidence type="ECO:0000256" key="4">
    <source>
        <dbReference type="SAM" id="Coils"/>
    </source>
</evidence>
<evidence type="ECO:0000256" key="2">
    <source>
        <dbReference type="ARBA" id="ARBA00022643"/>
    </source>
</evidence>
<proteinExistence type="predicted"/>
<protein>
    <recommendedName>
        <fullName evidence="9">LOV domain-containing protein</fullName>
    </recommendedName>
</protein>
<reference evidence="8" key="1">
    <citation type="submission" date="2021-01" db="EMBL/GenBank/DDBJ databases">
        <authorList>
            <person name="Corre E."/>
            <person name="Pelletier E."/>
            <person name="Niang G."/>
            <person name="Scheremetjew M."/>
            <person name="Finn R."/>
            <person name="Kale V."/>
            <person name="Holt S."/>
            <person name="Cochrane G."/>
            <person name="Meng A."/>
            <person name="Brown T."/>
            <person name="Cohen L."/>
        </authorList>
    </citation>
    <scope>NUCLEOTIDE SEQUENCE</scope>
    <source>
        <strain evidence="8">CCMP2084</strain>
    </source>
</reference>
<dbReference type="EMBL" id="HBHQ01025936">
    <property type="protein sequence ID" value="CAD9825691.1"/>
    <property type="molecule type" value="Transcribed_RNA"/>
</dbReference>
<dbReference type="InterPro" id="IPR000014">
    <property type="entry name" value="PAS"/>
</dbReference>
<dbReference type="FunFam" id="3.30.450.20:FF:000135">
    <property type="entry name" value="Ptaureo1a lov2 domain"/>
    <property type="match status" value="1"/>
</dbReference>
<dbReference type="InterPro" id="IPR035965">
    <property type="entry name" value="PAS-like_dom_sf"/>
</dbReference>
<dbReference type="SUPFAM" id="SSF57959">
    <property type="entry name" value="Leucine zipper domain"/>
    <property type="match status" value="1"/>
</dbReference>
<evidence type="ECO:0008006" key="9">
    <source>
        <dbReference type="Google" id="ProtNLM"/>
    </source>
</evidence>
<keyword evidence="2" id="KW-0288">FMN</keyword>
<keyword evidence="1" id="KW-0285">Flavoprotein</keyword>
<organism evidence="8">
    <name type="scientific">Attheya septentrionalis</name>
    <dbReference type="NCBI Taxonomy" id="420275"/>
    <lineage>
        <taxon>Eukaryota</taxon>
        <taxon>Sar</taxon>
        <taxon>Stramenopiles</taxon>
        <taxon>Ochrophyta</taxon>
        <taxon>Bacillariophyta</taxon>
        <taxon>Coscinodiscophyceae</taxon>
        <taxon>Chaetocerotophycidae</taxon>
        <taxon>Chaetocerotales</taxon>
        <taxon>Attheyaceae</taxon>
        <taxon>Attheya</taxon>
    </lineage>
</organism>
<dbReference type="AlphaFoldDB" id="A0A7S2URI2"/>
<keyword evidence="4" id="KW-0175">Coiled coil</keyword>
<dbReference type="GO" id="GO:0005634">
    <property type="term" value="C:nucleus"/>
    <property type="evidence" value="ECO:0007669"/>
    <property type="project" value="TreeGrafter"/>
</dbReference>
<evidence type="ECO:0000259" key="6">
    <source>
        <dbReference type="PROSITE" id="PS50112"/>
    </source>
</evidence>
<dbReference type="InterPro" id="IPR046347">
    <property type="entry name" value="bZIP_sf"/>
</dbReference>
<dbReference type="PANTHER" id="PTHR47429:SF2">
    <property type="entry name" value="PROTEIN TWIN LOV 1"/>
    <property type="match status" value="1"/>
</dbReference>
<keyword evidence="3" id="KW-0157">Chromophore</keyword>
<dbReference type="Gene3D" id="1.20.5.170">
    <property type="match status" value="1"/>
</dbReference>